<dbReference type="CDD" id="cd14798">
    <property type="entry name" value="RX-CC_like"/>
    <property type="match status" value="1"/>
</dbReference>
<evidence type="ECO:0000256" key="1">
    <source>
        <dbReference type="ARBA" id="ARBA00022737"/>
    </source>
</evidence>
<keyword evidence="3" id="KW-0611">Plant defense</keyword>
<dbReference type="InterPro" id="IPR041118">
    <property type="entry name" value="Rx_N"/>
</dbReference>
<dbReference type="PANTHER" id="PTHR36766:SF67">
    <property type="entry name" value="DISEASE RESISTANCE PROTEIN RGA3"/>
    <property type="match status" value="1"/>
</dbReference>
<evidence type="ECO:0000313" key="7">
    <source>
        <dbReference type="Proteomes" id="UP000694886"/>
    </source>
</evidence>
<dbReference type="InterPro" id="IPR038005">
    <property type="entry name" value="RX-like_CC"/>
</dbReference>
<dbReference type="GO" id="GO:0006952">
    <property type="term" value="P:defense response"/>
    <property type="evidence" value="ECO:0007669"/>
    <property type="project" value="UniProtKB-KW"/>
</dbReference>
<dbReference type="Gramene" id="Tc05v2_t021170.1">
    <property type="protein sequence ID" value="Tc05v2_p021170.1"/>
    <property type="gene ID" value="Tc05v2_g021170"/>
</dbReference>
<dbReference type="InterPro" id="IPR027417">
    <property type="entry name" value="P-loop_NTPase"/>
</dbReference>
<protein>
    <submittedName>
        <fullName evidence="8">Disease resistance protein RGA2</fullName>
    </submittedName>
</protein>
<dbReference type="Gene3D" id="3.40.50.300">
    <property type="entry name" value="P-loop containing nucleotide triphosphate hydrolases"/>
    <property type="match status" value="1"/>
</dbReference>
<dbReference type="Pfam" id="PF18052">
    <property type="entry name" value="Rx_N"/>
    <property type="match status" value="1"/>
</dbReference>
<evidence type="ECO:0000313" key="8">
    <source>
        <dbReference type="RefSeq" id="XP_017976551.1"/>
    </source>
</evidence>
<keyword evidence="1" id="KW-0677">Repeat</keyword>
<sequence length="326" mass="37783">MVGLFLFNIAERVLEKIALLAGEVLLAFSVKSDLRKLQDTMSSIKAVLLDAERQQHQNEKLRLCMWKLRDIFYDVEDVLDEFECEALRKQIANHPCISVKRLDKIAADWGRFDLGVTGDNRRVIHRETHSFVNSSDVIGRDVDKKNILDLLMRPSEGRNIPVITVVGIGGPGRTTLAQFVYNDERVIKHFPLRIWVSVSEEFDLARLLKEIIYSINSERCDGLTFNAMQTRLRSLLSDKKFLLVLDDVWNENRQKWIELRTLLMSLDNPSQNKIIVTTRSLKVASMMSSIHPYQLKVLPHKECLTLFITWTFNDGDERRYPNVIRI</sequence>
<dbReference type="RefSeq" id="XP_017976551.1">
    <property type="nucleotide sequence ID" value="XM_018121062.1"/>
</dbReference>
<evidence type="ECO:0000259" key="6">
    <source>
        <dbReference type="Pfam" id="PF18052"/>
    </source>
</evidence>
<dbReference type="AlphaFoldDB" id="A0AB32WCV5"/>
<dbReference type="Proteomes" id="UP000694886">
    <property type="component" value="Chromosome 5"/>
</dbReference>
<evidence type="ECO:0000256" key="3">
    <source>
        <dbReference type="ARBA" id="ARBA00022821"/>
    </source>
</evidence>
<feature type="domain" description="NB-ARC" evidence="5">
    <location>
        <begin position="144"/>
        <end position="313"/>
    </location>
</feature>
<evidence type="ECO:0000256" key="4">
    <source>
        <dbReference type="ARBA" id="ARBA00022840"/>
    </source>
</evidence>
<dbReference type="SUPFAM" id="SSF52540">
    <property type="entry name" value="P-loop containing nucleoside triphosphate hydrolases"/>
    <property type="match status" value="1"/>
</dbReference>
<dbReference type="KEGG" id="tcc:18599897"/>
<feature type="domain" description="Disease resistance N-terminal" evidence="6">
    <location>
        <begin position="13"/>
        <end position="93"/>
    </location>
</feature>
<evidence type="ECO:0000256" key="2">
    <source>
        <dbReference type="ARBA" id="ARBA00022741"/>
    </source>
</evidence>
<dbReference type="Gene3D" id="1.20.5.4130">
    <property type="match status" value="1"/>
</dbReference>
<gene>
    <name evidence="8" type="primary">LOC18599897</name>
</gene>
<dbReference type="GO" id="GO:0043531">
    <property type="term" value="F:ADP binding"/>
    <property type="evidence" value="ECO:0007669"/>
    <property type="project" value="InterPro"/>
</dbReference>
<dbReference type="PRINTS" id="PR00364">
    <property type="entry name" value="DISEASERSIST"/>
</dbReference>
<reference evidence="8" key="2">
    <citation type="submission" date="2025-08" db="UniProtKB">
        <authorList>
            <consortium name="RefSeq"/>
        </authorList>
    </citation>
    <scope>IDENTIFICATION</scope>
</reference>
<proteinExistence type="predicted"/>
<keyword evidence="2" id="KW-0547">Nucleotide-binding</keyword>
<accession>A0AB32WCV5</accession>
<dbReference type="Pfam" id="PF00931">
    <property type="entry name" value="NB-ARC"/>
    <property type="match status" value="1"/>
</dbReference>
<keyword evidence="4" id="KW-0067">ATP-binding</keyword>
<dbReference type="GO" id="GO:0005524">
    <property type="term" value="F:ATP binding"/>
    <property type="evidence" value="ECO:0007669"/>
    <property type="project" value="UniProtKB-KW"/>
</dbReference>
<dbReference type="GeneID" id="18599897"/>
<reference evidence="7" key="1">
    <citation type="journal article" date="1997" name="Nucleic Acids Res.">
        <title>tRNAscan-SE: a program for improved detection of transfer RNA genes in genomic sequence.</title>
        <authorList>
            <person name="Lowe T.M."/>
            <person name="Eddy S.R."/>
        </authorList>
    </citation>
    <scope>NUCLEOTIDE SEQUENCE [LARGE SCALE GENOMIC DNA]</scope>
    <source>
        <strain evidence="7">r\B97-61/B2</strain>
    </source>
</reference>
<dbReference type="InterPro" id="IPR002182">
    <property type="entry name" value="NB-ARC"/>
</dbReference>
<dbReference type="PANTHER" id="PTHR36766">
    <property type="entry name" value="PLANT BROAD-SPECTRUM MILDEW RESISTANCE PROTEIN RPW8"/>
    <property type="match status" value="1"/>
</dbReference>
<name>A0AB32WCV5_THECC</name>
<organism evidence="7 8">
    <name type="scientific">Theobroma cacao</name>
    <name type="common">Cacao</name>
    <name type="synonym">Cocoa</name>
    <dbReference type="NCBI Taxonomy" id="3641"/>
    <lineage>
        <taxon>Eukaryota</taxon>
        <taxon>Viridiplantae</taxon>
        <taxon>Streptophyta</taxon>
        <taxon>Embryophyta</taxon>
        <taxon>Tracheophyta</taxon>
        <taxon>Spermatophyta</taxon>
        <taxon>Magnoliopsida</taxon>
        <taxon>eudicotyledons</taxon>
        <taxon>Gunneridae</taxon>
        <taxon>Pentapetalae</taxon>
        <taxon>rosids</taxon>
        <taxon>malvids</taxon>
        <taxon>Malvales</taxon>
        <taxon>Malvaceae</taxon>
        <taxon>Byttnerioideae</taxon>
        <taxon>Theobroma</taxon>
    </lineage>
</organism>
<evidence type="ECO:0000259" key="5">
    <source>
        <dbReference type="Pfam" id="PF00931"/>
    </source>
</evidence>